<dbReference type="RefSeq" id="WP_094788672.1">
    <property type="nucleotide sequence ID" value="NZ_NDXW01000001.1"/>
</dbReference>
<reference evidence="2 3" key="1">
    <citation type="submission" date="2017-04" db="EMBL/GenBank/DDBJ databases">
        <title>Draft genome sequence of Zooshikella ganghwensis VG4 isolated from Red Sea sediments.</title>
        <authorList>
            <person name="Rehman Z."/>
            <person name="Alam I."/>
            <person name="Kamau A."/>
            <person name="Bajic V."/>
            <person name="Leiknes T."/>
        </authorList>
    </citation>
    <scope>NUCLEOTIDE SEQUENCE [LARGE SCALE GENOMIC DNA]</scope>
    <source>
        <strain evidence="2 3">VG4</strain>
    </source>
</reference>
<keyword evidence="3" id="KW-1185">Reference proteome</keyword>
<dbReference type="EMBL" id="NDXW01000001">
    <property type="protein sequence ID" value="RDH45763.1"/>
    <property type="molecule type" value="Genomic_DNA"/>
</dbReference>
<accession>A0A4P9VQG9</accession>
<sequence length="226" mass="26377">MKLDNPHLTSKQLKAIGLTCFHDFFLDESSQIFFGCDSSEECKLRWQTQLQRDWKVTCGNSLIELRNWLIDQGGYSAAFGARARFLKTIDSKRQLLYIDSYKQEQEEYQTLQFVKRTLPLLTHMGIKAWDIATCIHLFRRGALAGYISEDEAWENIFEAADLAFSCFVSWREFALSFLYGRQFCLKEFSMEQALENHCCWKTLLKNSHSPVNVFSWNNKLSTVDAF</sequence>
<dbReference type="Proteomes" id="UP000257039">
    <property type="component" value="Unassembled WGS sequence"/>
</dbReference>
<protein>
    <submittedName>
        <fullName evidence="2">DUF1266 domain-containing protein</fullName>
    </submittedName>
</protein>
<gene>
    <name evidence="2" type="ORF">B9G39_21215</name>
</gene>
<dbReference type="InterPro" id="IPR009677">
    <property type="entry name" value="DUF1266"/>
</dbReference>
<evidence type="ECO:0000259" key="1">
    <source>
        <dbReference type="Pfam" id="PF06889"/>
    </source>
</evidence>
<evidence type="ECO:0000313" key="3">
    <source>
        <dbReference type="Proteomes" id="UP000257039"/>
    </source>
</evidence>
<organism evidence="2 3">
    <name type="scientific">Zooshikella ganghwensis</name>
    <dbReference type="NCBI Taxonomy" id="202772"/>
    <lineage>
        <taxon>Bacteria</taxon>
        <taxon>Pseudomonadati</taxon>
        <taxon>Pseudomonadota</taxon>
        <taxon>Gammaproteobacteria</taxon>
        <taxon>Oceanospirillales</taxon>
        <taxon>Zooshikellaceae</taxon>
        <taxon>Zooshikella</taxon>
    </lineage>
</organism>
<name>A0A4P9VQG9_9GAMM</name>
<comment type="caution">
    <text evidence="2">The sequence shown here is derived from an EMBL/GenBank/DDBJ whole genome shotgun (WGS) entry which is preliminary data.</text>
</comment>
<feature type="domain" description="DUF1266" evidence="1">
    <location>
        <begin position="49"/>
        <end position="216"/>
    </location>
</feature>
<evidence type="ECO:0000313" key="2">
    <source>
        <dbReference type="EMBL" id="RDH45763.1"/>
    </source>
</evidence>
<dbReference type="AlphaFoldDB" id="A0A4P9VQG9"/>
<dbReference type="Pfam" id="PF06889">
    <property type="entry name" value="DUF1266"/>
    <property type="match status" value="1"/>
</dbReference>
<proteinExistence type="predicted"/>